<gene>
    <name evidence="1" type="ORF">HGRIS_003472</name>
</gene>
<reference evidence="2" key="1">
    <citation type="submission" date="2024-06" db="EMBL/GenBank/DDBJ databases">
        <title>Multi-omics analyses provide insights into the biosynthesis of the anticancer antibiotic pleurotin in Hohenbuehelia grisea.</title>
        <authorList>
            <person name="Weaver J.A."/>
            <person name="Alberti F."/>
        </authorList>
    </citation>
    <scope>NUCLEOTIDE SEQUENCE [LARGE SCALE GENOMIC DNA]</scope>
    <source>
        <strain evidence="2">T-177</strain>
    </source>
</reference>
<name>A0ABR3JH87_9AGAR</name>
<comment type="caution">
    <text evidence="1">The sequence shown here is derived from an EMBL/GenBank/DDBJ whole genome shotgun (WGS) entry which is preliminary data.</text>
</comment>
<protein>
    <submittedName>
        <fullName evidence="1">Uncharacterized protein</fullName>
    </submittedName>
</protein>
<evidence type="ECO:0000313" key="2">
    <source>
        <dbReference type="Proteomes" id="UP001556367"/>
    </source>
</evidence>
<accession>A0ABR3JH87</accession>
<organism evidence="1 2">
    <name type="scientific">Hohenbuehelia grisea</name>
    <dbReference type="NCBI Taxonomy" id="104357"/>
    <lineage>
        <taxon>Eukaryota</taxon>
        <taxon>Fungi</taxon>
        <taxon>Dikarya</taxon>
        <taxon>Basidiomycota</taxon>
        <taxon>Agaricomycotina</taxon>
        <taxon>Agaricomycetes</taxon>
        <taxon>Agaricomycetidae</taxon>
        <taxon>Agaricales</taxon>
        <taxon>Pleurotineae</taxon>
        <taxon>Pleurotaceae</taxon>
        <taxon>Hohenbuehelia</taxon>
    </lineage>
</organism>
<proteinExistence type="predicted"/>
<sequence length="175" mass="19887">MQLPPRSMDPTAPWTICPTFKLSLSSLPVMRTYWTYMQASTEDPGRFTQLMPFKISKDPRERANFDSESALVLHRTLLFALHAHVRFSLFLVSSHHVVCPPMPFVRLLSLSYLIFISLPSSHIPAHAPFASSAFETALELGVIFAQWRSATGLAPRARDFFNTLSQWNEKILYCA</sequence>
<evidence type="ECO:0000313" key="1">
    <source>
        <dbReference type="EMBL" id="KAL0954505.1"/>
    </source>
</evidence>
<dbReference type="EMBL" id="JASNQZ010000007">
    <property type="protein sequence ID" value="KAL0954505.1"/>
    <property type="molecule type" value="Genomic_DNA"/>
</dbReference>
<keyword evidence="2" id="KW-1185">Reference proteome</keyword>
<dbReference type="Proteomes" id="UP001556367">
    <property type="component" value="Unassembled WGS sequence"/>
</dbReference>